<dbReference type="InterPro" id="IPR036508">
    <property type="entry name" value="Chitin-bd_dom_sf"/>
</dbReference>
<feature type="domain" description="Chitin-binding type-2" evidence="3">
    <location>
        <begin position="49"/>
        <end position="104"/>
    </location>
</feature>
<dbReference type="GO" id="GO:0016874">
    <property type="term" value="F:ligase activity"/>
    <property type="evidence" value="ECO:0007669"/>
    <property type="project" value="UniProtKB-KW"/>
</dbReference>
<sequence>MRGHLSLLRISVVLLFMGYAAQGIDHSRPGSPRLRRLSHRLFPQFQAYRPDCTFRNGFYPNLADCHTYFLCRNGRAYPFKCPFPSQFFPEKRICVWTGSLSCPAEEKTTNYPDENKTTNVYNTDEASEEVFQAKTLPLNEEGVQEDSYAKGSNAQTEDTGNSNYEVITTQSLPDYHPPEVTETYYKSRAYTVSSHLPSTTTSASSSSYSSQEEQYSQDTATTSPATTPIHHTLPANPSSSSARDTAPDTSTVLKLWMTHAFISSFTKYVAPHTSEVALGEKVYARLGDPTYLPIGVSSILQNLPIQEAQLLVDFWYLQGLIPKTEHTAESKLLSSSSKFINTIREHLVFLNSGEVTYGITGIIQLSSSKTGSDARVTMLRSFKKFKLEPVPVLVSYSRGDECIMWGQFCKTRLILDELDQGETDALLSYMRTEALTQFAEENFDLVEKIKKEAIRNIKGLPKDVQAAVGKVIRSGGNRPDQVLSVSHLNGDTLGL</sequence>
<name>A0A226DI56_FOLCA</name>
<evidence type="ECO:0000259" key="3">
    <source>
        <dbReference type="PROSITE" id="PS50940"/>
    </source>
</evidence>
<dbReference type="SUPFAM" id="SSF57625">
    <property type="entry name" value="Invertebrate chitin-binding proteins"/>
    <property type="match status" value="1"/>
</dbReference>
<feature type="compositionally biased region" description="Low complexity" evidence="1">
    <location>
        <begin position="198"/>
        <end position="217"/>
    </location>
</feature>
<evidence type="ECO:0000256" key="1">
    <source>
        <dbReference type="SAM" id="MobiDB-lite"/>
    </source>
</evidence>
<feature type="compositionally biased region" description="Polar residues" evidence="1">
    <location>
        <begin position="235"/>
        <end position="246"/>
    </location>
</feature>
<dbReference type="Gene3D" id="2.170.140.10">
    <property type="entry name" value="Chitin binding domain"/>
    <property type="match status" value="1"/>
</dbReference>
<feature type="signal peptide" evidence="2">
    <location>
        <begin position="1"/>
        <end position="23"/>
    </location>
</feature>
<dbReference type="SMART" id="SM00494">
    <property type="entry name" value="ChtBD2"/>
    <property type="match status" value="1"/>
</dbReference>
<protein>
    <submittedName>
        <fullName evidence="4">Histidine--tRNA ligase</fullName>
    </submittedName>
</protein>
<dbReference type="Pfam" id="PF01607">
    <property type="entry name" value="CBM_14"/>
    <property type="match status" value="1"/>
</dbReference>
<gene>
    <name evidence="4" type="ORF">Fcan01_21168</name>
</gene>
<dbReference type="OrthoDB" id="6162715at2759"/>
<evidence type="ECO:0000256" key="2">
    <source>
        <dbReference type="SAM" id="SignalP"/>
    </source>
</evidence>
<dbReference type="Proteomes" id="UP000198287">
    <property type="component" value="Unassembled WGS sequence"/>
</dbReference>
<keyword evidence="4" id="KW-0436">Ligase</keyword>
<dbReference type="GO" id="GO:0008061">
    <property type="term" value="F:chitin binding"/>
    <property type="evidence" value="ECO:0007669"/>
    <property type="project" value="InterPro"/>
</dbReference>
<feature type="region of interest" description="Disordered" evidence="1">
    <location>
        <begin position="196"/>
        <end position="246"/>
    </location>
</feature>
<accession>A0A226DI56</accession>
<evidence type="ECO:0000313" key="4">
    <source>
        <dbReference type="EMBL" id="OXA43876.1"/>
    </source>
</evidence>
<dbReference type="AlphaFoldDB" id="A0A226DI56"/>
<evidence type="ECO:0000313" key="5">
    <source>
        <dbReference type="Proteomes" id="UP000198287"/>
    </source>
</evidence>
<keyword evidence="5" id="KW-1185">Reference proteome</keyword>
<comment type="caution">
    <text evidence="4">The sequence shown here is derived from an EMBL/GenBank/DDBJ whole genome shotgun (WGS) entry which is preliminary data.</text>
</comment>
<dbReference type="GO" id="GO:0005576">
    <property type="term" value="C:extracellular region"/>
    <property type="evidence" value="ECO:0007669"/>
    <property type="project" value="InterPro"/>
</dbReference>
<feature type="compositionally biased region" description="Polar residues" evidence="1">
    <location>
        <begin position="150"/>
        <end position="162"/>
    </location>
</feature>
<proteinExistence type="predicted"/>
<keyword evidence="2" id="KW-0732">Signal</keyword>
<organism evidence="4 5">
    <name type="scientific">Folsomia candida</name>
    <name type="common">Springtail</name>
    <dbReference type="NCBI Taxonomy" id="158441"/>
    <lineage>
        <taxon>Eukaryota</taxon>
        <taxon>Metazoa</taxon>
        <taxon>Ecdysozoa</taxon>
        <taxon>Arthropoda</taxon>
        <taxon>Hexapoda</taxon>
        <taxon>Collembola</taxon>
        <taxon>Entomobryomorpha</taxon>
        <taxon>Isotomoidea</taxon>
        <taxon>Isotomidae</taxon>
        <taxon>Proisotominae</taxon>
        <taxon>Folsomia</taxon>
    </lineage>
</organism>
<dbReference type="EMBL" id="LNIX01000020">
    <property type="protein sequence ID" value="OXA43876.1"/>
    <property type="molecule type" value="Genomic_DNA"/>
</dbReference>
<dbReference type="InterPro" id="IPR002557">
    <property type="entry name" value="Chitin-bd_dom"/>
</dbReference>
<reference evidence="4 5" key="1">
    <citation type="submission" date="2015-12" db="EMBL/GenBank/DDBJ databases">
        <title>The genome of Folsomia candida.</title>
        <authorList>
            <person name="Faddeeva A."/>
            <person name="Derks M.F."/>
            <person name="Anvar Y."/>
            <person name="Smit S."/>
            <person name="Van Straalen N."/>
            <person name="Roelofs D."/>
        </authorList>
    </citation>
    <scope>NUCLEOTIDE SEQUENCE [LARGE SCALE GENOMIC DNA]</scope>
    <source>
        <strain evidence="4 5">VU population</strain>
        <tissue evidence="4">Whole body</tissue>
    </source>
</reference>
<feature type="chain" id="PRO_5012827393" evidence="2">
    <location>
        <begin position="24"/>
        <end position="495"/>
    </location>
</feature>
<dbReference type="PROSITE" id="PS50940">
    <property type="entry name" value="CHIT_BIND_II"/>
    <property type="match status" value="1"/>
</dbReference>
<feature type="region of interest" description="Disordered" evidence="1">
    <location>
        <begin position="139"/>
        <end position="162"/>
    </location>
</feature>